<feature type="region of interest" description="Disordered" evidence="4">
    <location>
        <begin position="1"/>
        <end position="43"/>
    </location>
</feature>
<feature type="region of interest" description="Disordered" evidence="4">
    <location>
        <begin position="165"/>
        <end position="204"/>
    </location>
</feature>
<evidence type="ECO:0000313" key="7">
    <source>
        <dbReference type="Proteomes" id="UP000295388"/>
    </source>
</evidence>
<evidence type="ECO:0000259" key="5">
    <source>
        <dbReference type="PROSITE" id="PS01031"/>
    </source>
</evidence>
<feature type="compositionally biased region" description="Basic residues" evidence="4">
    <location>
        <begin position="1"/>
        <end position="13"/>
    </location>
</feature>
<keyword evidence="1" id="KW-0346">Stress response</keyword>
<proteinExistence type="inferred from homology"/>
<dbReference type="PANTHER" id="PTHR46733:SF4">
    <property type="entry name" value="HEAT SHOCK PROTEIN 21, CHLOROPLASTIC"/>
    <property type="match status" value="1"/>
</dbReference>
<dbReference type="EMBL" id="SNWQ01000008">
    <property type="protein sequence ID" value="TDO47741.1"/>
    <property type="molecule type" value="Genomic_DNA"/>
</dbReference>
<evidence type="ECO:0000256" key="2">
    <source>
        <dbReference type="PROSITE-ProRule" id="PRU00285"/>
    </source>
</evidence>
<dbReference type="GO" id="GO:0009408">
    <property type="term" value="P:response to heat"/>
    <property type="evidence" value="ECO:0007669"/>
    <property type="project" value="InterPro"/>
</dbReference>
<accession>A0A4R6KDR1</accession>
<evidence type="ECO:0000256" key="4">
    <source>
        <dbReference type="SAM" id="MobiDB-lite"/>
    </source>
</evidence>
<dbReference type="InterPro" id="IPR008978">
    <property type="entry name" value="HSP20-like_chaperone"/>
</dbReference>
<protein>
    <submittedName>
        <fullName evidence="6">HSP20 family molecular chaperone IbpA</fullName>
    </submittedName>
</protein>
<sequence length="204" mass="22509">MARPLHPNRRHSSRAGQQDQPSRKDPDETGGLDRPGQPMRWLPSEPFAHLEDIYRRMNQMMRNLADDVDLRSWRSPVDIEETDDAYLVEIDLPGVPRDTLALEWNDRQLTLHGEVKDRERIGILHQQARRTGPFDHTITLPGAVDGDKIEATLANGVLTVHAPKAQAAKGRRIEISDTPPAASSTDATKATGGGPASDPPPNDG</sequence>
<feature type="domain" description="SHSP" evidence="5">
    <location>
        <begin position="68"/>
        <end position="178"/>
    </location>
</feature>
<keyword evidence="7" id="KW-1185">Reference proteome</keyword>
<dbReference type="Proteomes" id="UP000295388">
    <property type="component" value="Unassembled WGS sequence"/>
</dbReference>
<name>A0A4R6KDR1_9ACTN</name>
<dbReference type="Pfam" id="PF00011">
    <property type="entry name" value="HSP20"/>
    <property type="match status" value="1"/>
</dbReference>
<gene>
    <name evidence="6" type="ORF">EV643_10847</name>
</gene>
<dbReference type="CDD" id="cd06464">
    <property type="entry name" value="ACD_sHsps-like"/>
    <property type="match status" value="1"/>
</dbReference>
<evidence type="ECO:0000256" key="3">
    <source>
        <dbReference type="RuleBase" id="RU003616"/>
    </source>
</evidence>
<comment type="similarity">
    <text evidence="2 3">Belongs to the small heat shock protein (HSP20) family.</text>
</comment>
<dbReference type="RefSeq" id="WP_202869601.1">
    <property type="nucleotide sequence ID" value="NZ_SNWQ01000008.1"/>
</dbReference>
<dbReference type="InterPro" id="IPR044587">
    <property type="entry name" value="HSP21-like"/>
</dbReference>
<organism evidence="6 7">
    <name type="scientific">Kribbella caucasensis</name>
    <dbReference type="NCBI Taxonomy" id="2512215"/>
    <lineage>
        <taxon>Bacteria</taxon>
        <taxon>Bacillati</taxon>
        <taxon>Actinomycetota</taxon>
        <taxon>Actinomycetes</taxon>
        <taxon>Propionibacteriales</taxon>
        <taxon>Kribbellaceae</taxon>
        <taxon>Kribbella</taxon>
    </lineage>
</organism>
<reference evidence="6 7" key="1">
    <citation type="submission" date="2019-03" db="EMBL/GenBank/DDBJ databases">
        <title>Genomic Encyclopedia of Type Strains, Phase III (KMG-III): the genomes of soil and plant-associated and newly described type strains.</title>
        <authorList>
            <person name="Whitman W."/>
        </authorList>
    </citation>
    <scope>NUCLEOTIDE SEQUENCE [LARGE SCALE GENOMIC DNA]</scope>
    <source>
        <strain evidence="6 7">VKM Ac-2527</strain>
    </source>
</reference>
<dbReference type="SUPFAM" id="SSF49764">
    <property type="entry name" value="HSP20-like chaperones"/>
    <property type="match status" value="1"/>
</dbReference>
<comment type="caution">
    <text evidence="6">The sequence shown here is derived from an EMBL/GenBank/DDBJ whole genome shotgun (WGS) entry which is preliminary data.</text>
</comment>
<dbReference type="Gene3D" id="2.60.40.790">
    <property type="match status" value="1"/>
</dbReference>
<evidence type="ECO:0000313" key="6">
    <source>
        <dbReference type="EMBL" id="TDO47741.1"/>
    </source>
</evidence>
<evidence type="ECO:0000256" key="1">
    <source>
        <dbReference type="ARBA" id="ARBA00023016"/>
    </source>
</evidence>
<dbReference type="AlphaFoldDB" id="A0A4R6KDR1"/>
<dbReference type="PROSITE" id="PS01031">
    <property type="entry name" value="SHSP"/>
    <property type="match status" value="1"/>
</dbReference>
<dbReference type="PANTHER" id="PTHR46733">
    <property type="entry name" value="26.5 KDA HEAT SHOCK PROTEIN, MITOCHONDRIAL"/>
    <property type="match status" value="1"/>
</dbReference>
<dbReference type="InterPro" id="IPR002068">
    <property type="entry name" value="A-crystallin/Hsp20_dom"/>
</dbReference>